<name>A0ACC3TAB1_LIPKO</name>
<comment type="caution">
    <text evidence="1">The sequence shown here is derived from an EMBL/GenBank/DDBJ whole genome shotgun (WGS) entry which is preliminary data.</text>
</comment>
<sequence length="361" mass="41642">MAVFRTVQKLPAEFFLKSRDGIALCPRCLCSTQEHLHVRYSSNALRYSVPRRLHKDVDKFLISGTFHDDILRRHASTYRSYRSTSLVFRAPQPPSSMHQFTEDEFRHAILQSSTMKREHGAKLRRRIFLGTLSTAILLYGLYKLYVQEECFFIPYWIKPYVLEEILTREQLDSLEQMTGDALLEALAYQEVVAANLGLPIIIESLDAVKFAFPPDRPAEHVLRGVEVYRKSDKQKFPSIRRSVRIFSIRDVQSKFIVPLADAIGMTTDEVEESVHDIMDNMELKSNVWVEVTGTAIISGAKARRERSENNVTANPQSSSVTRRCVVQFKGYLDLERMNTVRIQSGELIFFENGKDVRRISW</sequence>
<reference evidence="2" key="1">
    <citation type="journal article" date="2024" name="Front. Bioeng. Biotechnol.">
        <title>Genome-scale model development and genomic sequencing of the oleaginous clade Lipomyces.</title>
        <authorList>
            <person name="Czajka J.J."/>
            <person name="Han Y."/>
            <person name="Kim J."/>
            <person name="Mondo S.J."/>
            <person name="Hofstad B.A."/>
            <person name="Robles A."/>
            <person name="Haridas S."/>
            <person name="Riley R."/>
            <person name="LaButti K."/>
            <person name="Pangilinan J."/>
            <person name="Andreopoulos W."/>
            <person name="Lipzen A."/>
            <person name="Yan J."/>
            <person name="Wang M."/>
            <person name="Ng V."/>
            <person name="Grigoriev I.V."/>
            <person name="Spatafora J.W."/>
            <person name="Magnuson J.K."/>
            <person name="Baker S.E."/>
            <person name="Pomraning K.R."/>
        </authorList>
    </citation>
    <scope>NUCLEOTIDE SEQUENCE [LARGE SCALE GENOMIC DNA]</scope>
    <source>
        <strain evidence="2">CBS 7786</strain>
    </source>
</reference>
<dbReference type="Proteomes" id="UP001433508">
    <property type="component" value="Unassembled WGS sequence"/>
</dbReference>
<keyword evidence="2" id="KW-1185">Reference proteome</keyword>
<evidence type="ECO:0000313" key="1">
    <source>
        <dbReference type="EMBL" id="KAK9240580.1"/>
    </source>
</evidence>
<evidence type="ECO:0000313" key="2">
    <source>
        <dbReference type="Proteomes" id="UP001433508"/>
    </source>
</evidence>
<accession>A0ACC3TAB1</accession>
<organism evidence="1 2">
    <name type="scientific">Lipomyces kononenkoae</name>
    <name type="common">Yeast</name>
    <dbReference type="NCBI Taxonomy" id="34357"/>
    <lineage>
        <taxon>Eukaryota</taxon>
        <taxon>Fungi</taxon>
        <taxon>Dikarya</taxon>
        <taxon>Ascomycota</taxon>
        <taxon>Saccharomycotina</taxon>
        <taxon>Lipomycetes</taxon>
        <taxon>Lipomycetales</taxon>
        <taxon>Lipomycetaceae</taxon>
        <taxon>Lipomyces</taxon>
    </lineage>
</organism>
<dbReference type="EMBL" id="MU971339">
    <property type="protein sequence ID" value="KAK9240580.1"/>
    <property type="molecule type" value="Genomic_DNA"/>
</dbReference>
<proteinExistence type="predicted"/>
<protein>
    <submittedName>
        <fullName evidence="1">Uncharacterized protein</fullName>
    </submittedName>
</protein>
<gene>
    <name evidence="1" type="ORF">V1525DRAFT_395385</name>
</gene>